<dbReference type="Proteomes" id="UP000233837">
    <property type="component" value="Unassembled WGS sequence"/>
</dbReference>
<proteinExistence type="inferred from homology"/>
<evidence type="ECO:0000256" key="4">
    <source>
        <dbReference type="ARBA" id="ARBA00022722"/>
    </source>
</evidence>
<dbReference type="Pfam" id="PF13359">
    <property type="entry name" value="DDE_Tnp_4"/>
    <property type="match status" value="1"/>
</dbReference>
<reference evidence="10 11" key="2">
    <citation type="journal article" date="2017" name="Nature">
        <title>The Apostasia genome and the evolution of orchids.</title>
        <authorList>
            <person name="Zhang G.Q."/>
            <person name="Liu K.W."/>
            <person name="Li Z."/>
            <person name="Lohaus R."/>
            <person name="Hsiao Y.Y."/>
            <person name="Niu S.C."/>
            <person name="Wang J.Y."/>
            <person name="Lin Y.C."/>
            <person name="Xu Q."/>
            <person name="Chen L.J."/>
            <person name="Yoshida K."/>
            <person name="Fujiwara S."/>
            <person name="Wang Z.W."/>
            <person name="Zhang Y.Q."/>
            <person name="Mitsuda N."/>
            <person name="Wang M."/>
            <person name="Liu G.H."/>
            <person name="Pecoraro L."/>
            <person name="Huang H.X."/>
            <person name="Xiao X.J."/>
            <person name="Lin M."/>
            <person name="Wu X.Y."/>
            <person name="Wu W.L."/>
            <person name="Chen Y.Y."/>
            <person name="Chang S.B."/>
            <person name="Sakamoto S."/>
            <person name="Ohme-Takagi M."/>
            <person name="Yagi M."/>
            <person name="Zeng S.J."/>
            <person name="Shen C.Y."/>
            <person name="Yeh C.M."/>
            <person name="Luo Y.B."/>
            <person name="Tsai W.C."/>
            <person name="Van de Peer Y."/>
            <person name="Liu Z.J."/>
        </authorList>
    </citation>
    <scope>NUCLEOTIDE SEQUENCE [LARGE SCALE GENOMIC DNA]</scope>
    <source>
        <tissue evidence="10">The whole plant</tissue>
    </source>
</reference>
<protein>
    <submittedName>
        <fullName evidence="10">Uncharacterized protein</fullName>
    </submittedName>
</protein>
<feature type="domain" description="DUF8040" evidence="9">
    <location>
        <begin position="5"/>
        <end position="55"/>
    </location>
</feature>
<dbReference type="STRING" id="906689.A0A2I0VAZ8"/>
<comment type="similarity">
    <text evidence="3">Belongs to the HARBI1 family.</text>
</comment>
<dbReference type="InterPro" id="IPR058353">
    <property type="entry name" value="DUF8040"/>
</dbReference>
<keyword evidence="4" id="KW-0540">Nuclease</keyword>
<dbReference type="GO" id="GO:0046872">
    <property type="term" value="F:metal ion binding"/>
    <property type="evidence" value="ECO:0007669"/>
    <property type="project" value="UniProtKB-KW"/>
</dbReference>
<evidence type="ECO:0000256" key="7">
    <source>
        <dbReference type="ARBA" id="ARBA00023242"/>
    </source>
</evidence>
<dbReference type="InterPro" id="IPR045249">
    <property type="entry name" value="HARBI1-like"/>
</dbReference>
<reference evidence="10 11" key="1">
    <citation type="journal article" date="2016" name="Sci. Rep.">
        <title>The Dendrobium catenatum Lindl. genome sequence provides insights into polysaccharide synthase, floral development and adaptive evolution.</title>
        <authorList>
            <person name="Zhang G.Q."/>
            <person name="Xu Q."/>
            <person name="Bian C."/>
            <person name="Tsai W.C."/>
            <person name="Yeh C.M."/>
            <person name="Liu K.W."/>
            <person name="Yoshida K."/>
            <person name="Zhang L.S."/>
            <person name="Chang S.B."/>
            <person name="Chen F."/>
            <person name="Shi Y."/>
            <person name="Su Y.Y."/>
            <person name="Zhang Y.Q."/>
            <person name="Chen L.J."/>
            <person name="Yin Y."/>
            <person name="Lin M."/>
            <person name="Huang H."/>
            <person name="Deng H."/>
            <person name="Wang Z.W."/>
            <person name="Zhu S.L."/>
            <person name="Zhao X."/>
            <person name="Deng C."/>
            <person name="Niu S.C."/>
            <person name="Huang J."/>
            <person name="Wang M."/>
            <person name="Liu G.H."/>
            <person name="Yang H.J."/>
            <person name="Xiao X.J."/>
            <person name="Hsiao Y.Y."/>
            <person name="Wu W.L."/>
            <person name="Chen Y.Y."/>
            <person name="Mitsuda N."/>
            <person name="Ohme-Takagi M."/>
            <person name="Luo Y.B."/>
            <person name="Van de Peer Y."/>
            <person name="Liu Z.J."/>
        </authorList>
    </citation>
    <scope>NUCLEOTIDE SEQUENCE [LARGE SCALE GENOMIC DNA]</scope>
    <source>
        <tissue evidence="10">The whole plant</tissue>
    </source>
</reference>
<dbReference type="PANTHER" id="PTHR22930:SF221">
    <property type="entry name" value="NUCLEASE HARBI1"/>
    <property type="match status" value="1"/>
</dbReference>
<evidence type="ECO:0000259" key="9">
    <source>
        <dbReference type="Pfam" id="PF26138"/>
    </source>
</evidence>
<evidence type="ECO:0000256" key="1">
    <source>
        <dbReference type="ARBA" id="ARBA00001968"/>
    </source>
</evidence>
<evidence type="ECO:0000313" key="11">
    <source>
        <dbReference type="Proteomes" id="UP000233837"/>
    </source>
</evidence>
<keyword evidence="7" id="KW-0539">Nucleus</keyword>
<dbReference type="Pfam" id="PF26138">
    <property type="entry name" value="DUF8040"/>
    <property type="match status" value="1"/>
</dbReference>
<evidence type="ECO:0000259" key="8">
    <source>
        <dbReference type="Pfam" id="PF13359"/>
    </source>
</evidence>
<evidence type="ECO:0000313" key="10">
    <source>
        <dbReference type="EMBL" id="PKU60576.1"/>
    </source>
</evidence>
<comment type="cofactor">
    <cofactor evidence="1">
        <name>a divalent metal cation</name>
        <dbReference type="ChEBI" id="CHEBI:60240"/>
    </cofactor>
</comment>
<evidence type="ECO:0000256" key="3">
    <source>
        <dbReference type="ARBA" id="ARBA00006958"/>
    </source>
</evidence>
<keyword evidence="11" id="KW-1185">Reference proteome</keyword>
<comment type="subcellular location">
    <subcellularLocation>
        <location evidence="2">Nucleus</location>
    </subcellularLocation>
</comment>
<dbReference type="GO" id="GO:0016787">
    <property type="term" value="F:hydrolase activity"/>
    <property type="evidence" value="ECO:0007669"/>
    <property type="project" value="UniProtKB-KW"/>
</dbReference>
<keyword evidence="5" id="KW-0479">Metal-binding</keyword>
<evidence type="ECO:0000256" key="2">
    <source>
        <dbReference type="ARBA" id="ARBA00004123"/>
    </source>
</evidence>
<evidence type="ECO:0000256" key="6">
    <source>
        <dbReference type="ARBA" id="ARBA00022801"/>
    </source>
</evidence>
<gene>
    <name evidence="10" type="ORF">MA16_Dca023734</name>
</gene>
<dbReference type="GO" id="GO:0004518">
    <property type="term" value="F:nuclease activity"/>
    <property type="evidence" value="ECO:0007669"/>
    <property type="project" value="UniProtKB-KW"/>
</dbReference>
<organism evidence="10 11">
    <name type="scientific">Dendrobium catenatum</name>
    <dbReference type="NCBI Taxonomy" id="906689"/>
    <lineage>
        <taxon>Eukaryota</taxon>
        <taxon>Viridiplantae</taxon>
        <taxon>Streptophyta</taxon>
        <taxon>Embryophyta</taxon>
        <taxon>Tracheophyta</taxon>
        <taxon>Spermatophyta</taxon>
        <taxon>Magnoliopsida</taxon>
        <taxon>Liliopsida</taxon>
        <taxon>Asparagales</taxon>
        <taxon>Orchidaceae</taxon>
        <taxon>Epidendroideae</taxon>
        <taxon>Malaxideae</taxon>
        <taxon>Dendrobiinae</taxon>
        <taxon>Dendrobium</taxon>
    </lineage>
</organism>
<dbReference type="InterPro" id="IPR027806">
    <property type="entry name" value="HARBI1_dom"/>
</dbReference>
<accession>A0A2I0VAZ8</accession>
<dbReference type="AlphaFoldDB" id="A0A2I0VAZ8"/>
<name>A0A2I0VAZ8_9ASPA</name>
<evidence type="ECO:0000256" key="5">
    <source>
        <dbReference type="ARBA" id="ARBA00022723"/>
    </source>
</evidence>
<dbReference type="GO" id="GO:0005634">
    <property type="term" value="C:nucleus"/>
    <property type="evidence" value="ECO:0007669"/>
    <property type="project" value="UniProtKB-SubCell"/>
</dbReference>
<sequence length="169" mass="19496">MIYMHGSRKTTTREVLAITLYILGHNESIRSTCERFQHSTETTSRFFYNGLQALVRLSMEIIAHVDKFFHDIPEKIINDTRYMPFFKDCIGVIEGTYVDACIPVEEQVAYIERHHSPTQNVMAACDFNMCFTFVSPGWEGSAYDARIFKHAVMDPKYNFLAPPPDITNL</sequence>
<dbReference type="EMBL" id="KZ503916">
    <property type="protein sequence ID" value="PKU60576.1"/>
    <property type="molecule type" value="Genomic_DNA"/>
</dbReference>
<feature type="domain" description="DDE Tnp4" evidence="8">
    <location>
        <begin position="105"/>
        <end position="151"/>
    </location>
</feature>
<keyword evidence="6" id="KW-0378">Hydrolase</keyword>
<dbReference type="PANTHER" id="PTHR22930">
    <property type="match status" value="1"/>
</dbReference>